<evidence type="ECO:0000313" key="6">
    <source>
        <dbReference type="EMBL" id="PNX91639.1"/>
    </source>
</evidence>
<dbReference type="PANTHER" id="PTHR19961">
    <property type="entry name" value="FIMBRIN/PLASTIN"/>
    <property type="match status" value="1"/>
</dbReference>
<dbReference type="SMART" id="SM00033">
    <property type="entry name" value="CH"/>
    <property type="match status" value="1"/>
</dbReference>
<evidence type="ECO:0000259" key="5">
    <source>
        <dbReference type="PROSITE" id="PS50021"/>
    </source>
</evidence>
<dbReference type="GO" id="GO:0051639">
    <property type="term" value="P:actin filament network formation"/>
    <property type="evidence" value="ECO:0007669"/>
    <property type="project" value="TreeGrafter"/>
</dbReference>
<feature type="region of interest" description="Disordered" evidence="4">
    <location>
        <begin position="125"/>
        <end position="161"/>
    </location>
</feature>
<dbReference type="STRING" id="57577.A0A2K3MLQ5"/>
<feature type="non-terminal residue" evidence="6">
    <location>
        <position position="1"/>
    </location>
</feature>
<evidence type="ECO:0000256" key="4">
    <source>
        <dbReference type="SAM" id="MobiDB-lite"/>
    </source>
</evidence>
<dbReference type="SUPFAM" id="SSF47576">
    <property type="entry name" value="Calponin-homology domain, CH-domain"/>
    <property type="match status" value="1"/>
</dbReference>
<dbReference type="InterPro" id="IPR039959">
    <property type="entry name" value="Fimbrin/Plastin"/>
</dbReference>
<dbReference type="GO" id="GO:0051015">
    <property type="term" value="F:actin filament binding"/>
    <property type="evidence" value="ECO:0007669"/>
    <property type="project" value="InterPro"/>
</dbReference>
<dbReference type="GO" id="GO:0051017">
    <property type="term" value="P:actin filament bundle assembly"/>
    <property type="evidence" value="ECO:0007669"/>
    <property type="project" value="InterPro"/>
</dbReference>
<dbReference type="InterPro" id="IPR036872">
    <property type="entry name" value="CH_dom_sf"/>
</dbReference>
<keyword evidence="2" id="KW-0677">Repeat</keyword>
<dbReference type="GO" id="GO:0005884">
    <property type="term" value="C:actin filament"/>
    <property type="evidence" value="ECO:0007669"/>
    <property type="project" value="TreeGrafter"/>
</dbReference>
<gene>
    <name evidence="6" type="ORF">L195_g047772</name>
</gene>
<keyword evidence="3" id="KW-0009">Actin-binding</keyword>
<sequence length="161" mass="17786">NLRFHARGKEITDADILEWANSKVSSTGSQSSMNSFKDKSLSDGIFFLELLSSVQPRAVNWGLVTKGVTDEEKKMNASYIISIARKLGCSIFLLPEDITEVNQKMILTLTASIMSWFLKHPHEERTLGTSDSESGSQLETISNSTLDDFSSDSSVDENGNM</sequence>
<accession>A0A2K3MLQ5</accession>
<dbReference type="AlphaFoldDB" id="A0A2K3MLQ5"/>
<evidence type="ECO:0000313" key="7">
    <source>
        <dbReference type="Proteomes" id="UP000236291"/>
    </source>
</evidence>
<name>A0A2K3MLQ5_TRIPR</name>
<dbReference type="PROSITE" id="PS50021">
    <property type="entry name" value="CH"/>
    <property type="match status" value="1"/>
</dbReference>
<dbReference type="InterPro" id="IPR001715">
    <property type="entry name" value="CH_dom"/>
</dbReference>
<reference evidence="6 7" key="1">
    <citation type="journal article" date="2014" name="Am. J. Bot.">
        <title>Genome assembly and annotation for red clover (Trifolium pratense; Fabaceae).</title>
        <authorList>
            <person name="Istvanek J."/>
            <person name="Jaros M."/>
            <person name="Krenek A."/>
            <person name="Repkova J."/>
        </authorList>
    </citation>
    <scope>NUCLEOTIDE SEQUENCE [LARGE SCALE GENOMIC DNA]</scope>
    <source>
        <strain evidence="7">cv. Tatra</strain>
        <tissue evidence="6">Young leaves</tissue>
    </source>
</reference>
<dbReference type="Pfam" id="PF00307">
    <property type="entry name" value="CH"/>
    <property type="match status" value="1"/>
</dbReference>
<reference evidence="6 7" key="2">
    <citation type="journal article" date="2017" name="Front. Plant Sci.">
        <title>Gene Classification and Mining of Molecular Markers Useful in Red Clover (Trifolium pratense) Breeding.</title>
        <authorList>
            <person name="Istvanek J."/>
            <person name="Dluhosova J."/>
            <person name="Dluhos P."/>
            <person name="Patkova L."/>
            <person name="Nedelnik J."/>
            <person name="Repkova J."/>
        </authorList>
    </citation>
    <scope>NUCLEOTIDE SEQUENCE [LARGE SCALE GENOMIC DNA]</scope>
    <source>
        <strain evidence="7">cv. Tatra</strain>
        <tissue evidence="6">Young leaves</tissue>
    </source>
</reference>
<dbReference type="EMBL" id="ASHM01066925">
    <property type="protein sequence ID" value="PNX91639.1"/>
    <property type="molecule type" value="Genomic_DNA"/>
</dbReference>
<feature type="domain" description="Calponin-homology (CH)" evidence="5">
    <location>
        <begin position="10"/>
        <end position="118"/>
    </location>
</feature>
<organism evidence="6 7">
    <name type="scientific">Trifolium pratense</name>
    <name type="common">Red clover</name>
    <dbReference type="NCBI Taxonomy" id="57577"/>
    <lineage>
        <taxon>Eukaryota</taxon>
        <taxon>Viridiplantae</taxon>
        <taxon>Streptophyta</taxon>
        <taxon>Embryophyta</taxon>
        <taxon>Tracheophyta</taxon>
        <taxon>Spermatophyta</taxon>
        <taxon>Magnoliopsida</taxon>
        <taxon>eudicotyledons</taxon>
        <taxon>Gunneridae</taxon>
        <taxon>Pentapetalae</taxon>
        <taxon>rosids</taxon>
        <taxon>fabids</taxon>
        <taxon>Fabales</taxon>
        <taxon>Fabaceae</taxon>
        <taxon>Papilionoideae</taxon>
        <taxon>50 kb inversion clade</taxon>
        <taxon>NPAAA clade</taxon>
        <taxon>Hologalegina</taxon>
        <taxon>IRL clade</taxon>
        <taxon>Trifolieae</taxon>
        <taxon>Trifolium</taxon>
    </lineage>
</organism>
<evidence type="ECO:0000256" key="3">
    <source>
        <dbReference type="ARBA" id="ARBA00023203"/>
    </source>
</evidence>
<dbReference type="Proteomes" id="UP000236291">
    <property type="component" value="Unassembled WGS sequence"/>
</dbReference>
<protein>
    <submittedName>
        <fullName evidence="6">Fimbrin-like protein 2-like</fullName>
    </submittedName>
</protein>
<comment type="subunit">
    <text evidence="1">Interacts with F-actin.</text>
</comment>
<proteinExistence type="predicted"/>
<comment type="caution">
    <text evidence="6">The sequence shown here is derived from an EMBL/GenBank/DDBJ whole genome shotgun (WGS) entry which is preliminary data.</text>
</comment>
<evidence type="ECO:0000256" key="1">
    <source>
        <dbReference type="ARBA" id="ARBA00011385"/>
    </source>
</evidence>
<evidence type="ECO:0000256" key="2">
    <source>
        <dbReference type="ARBA" id="ARBA00022737"/>
    </source>
</evidence>
<feature type="compositionally biased region" description="Polar residues" evidence="4">
    <location>
        <begin position="127"/>
        <end position="161"/>
    </location>
</feature>
<dbReference type="PANTHER" id="PTHR19961:SF18">
    <property type="entry name" value="FI19014P1"/>
    <property type="match status" value="1"/>
</dbReference>
<dbReference type="Gene3D" id="1.10.418.10">
    <property type="entry name" value="Calponin-like domain"/>
    <property type="match status" value="1"/>
</dbReference>
<dbReference type="GO" id="GO:0005737">
    <property type="term" value="C:cytoplasm"/>
    <property type="evidence" value="ECO:0007669"/>
    <property type="project" value="TreeGrafter"/>
</dbReference>
<dbReference type="GO" id="GO:0032432">
    <property type="term" value="C:actin filament bundle"/>
    <property type="evidence" value="ECO:0007669"/>
    <property type="project" value="TreeGrafter"/>
</dbReference>
<dbReference type="FunFam" id="1.10.418.10:FF:000045">
    <property type="entry name" value="Fimbrin-1 isoform A"/>
    <property type="match status" value="1"/>
</dbReference>